<accession>A0A5B2ZFQ6</accession>
<evidence type="ECO:0000313" key="2">
    <source>
        <dbReference type="EMBL" id="KAA2286060.1"/>
    </source>
</evidence>
<reference evidence="2 3" key="2">
    <citation type="submission" date="2019-09" db="EMBL/GenBank/DDBJ databases">
        <authorList>
            <person name="Mazur A."/>
        </authorList>
    </citation>
    <scope>NUCLEOTIDE SEQUENCE [LARGE SCALE GENOMIC DNA]</scope>
    <source>
        <strain evidence="2 3">3729k</strain>
    </source>
</reference>
<dbReference type="InterPro" id="IPR000073">
    <property type="entry name" value="AB_hydrolase_1"/>
</dbReference>
<protein>
    <submittedName>
        <fullName evidence="2">Alpha/beta fold hydrolase</fullName>
    </submittedName>
</protein>
<proteinExistence type="predicted"/>
<dbReference type="EMBL" id="VUOD01000001">
    <property type="protein sequence ID" value="KAA2286060.1"/>
    <property type="molecule type" value="Genomic_DNA"/>
</dbReference>
<dbReference type="PRINTS" id="PR00111">
    <property type="entry name" value="ABHYDROLASE"/>
</dbReference>
<evidence type="ECO:0000259" key="1">
    <source>
        <dbReference type="Pfam" id="PF00561"/>
    </source>
</evidence>
<feature type="domain" description="AB hydrolase-1" evidence="1">
    <location>
        <begin position="63"/>
        <end position="195"/>
    </location>
</feature>
<keyword evidence="2" id="KW-0378">Hydrolase</keyword>
<dbReference type="GO" id="GO:0016787">
    <property type="term" value="F:hydrolase activity"/>
    <property type="evidence" value="ECO:0007669"/>
    <property type="project" value="UniProtKB-KW"/>
</dbReference>
<dbReference type="SUPFAM" id="SSF53474">
    <property type="entry name" value="alpha/beta-Hydrolases"/>
    <property type="match status" value="1"/>
</dbReference>
<dbReference type="PANTHER" id="PTHR43433">
    <property type="entry name" value="HYDROLASE, ALPHA/BETA FOLD FAMILY PROTEIN"/>
    <property type="match status" value="1"/>
</dbReference>
<gene>
    <name evidence="2" type="ORF">F0415_00730</name>
</gene>
<dbReference type="PANTHER" id="PTHR43433:SF5">
    <property type="entry name" value="AB HYDROLASE-1 DOMAIN-CONTAINING PROTEIN"/>
    <property type="match status" value="1"/>
</dbReference>
<dbReference type="InterPro" id="IPR029058">
    <property type="entry name" value="AB_hydrolase_fold"/>
</dbReference>
<organism evidence="2 3">
    <name type="scientific">Arenimonas fontis</name>
    <dbReference type="NCBI Taxonomy" id="2608255"/>
    <lineage>
        <taxon>Bacteria</taxon>
        <taxon>Pseudomonadati</taxon>
        <taxon>Pseudomonadota</taxon>
        <taxon>Gammaproteobacteria</taxon>
        <taxon>Lysobacterales</taxon>
        <taxon>Lysobacteraceae</taxon>
        <taxon>Arenimonas</taxon>
    </lineage>
</organism>
<dbReference type="AlphaFoldDB" id="A0A5B2ZFQ6"/>
<dbReference type="Pfam" id="PF00561">
    <property type="entry name" value="Abhydrolase_1"/>
    <property type="match status" value="1"/>
</dbReference>
<sequence>MARPELGVCLLAMLAWAACARADDGERCIGAEGMAETRVHAGHAAINGVNLYYEDHGPREGMPLVLLNGGGSTIETTWGRALPLLARTRRVIALDEEGHGRSSFRDGPSSFEASADDVAALLEHLQVERADLMGFSNGASIALQVAIRHPRRVRRLVFASSMTRRDGAPAAFWAFMDGASLDNMPDPLKQAFLAHNPDPEALRRMHDRDAERMRHFRDVPDEQVRAVQAPVLVLAGDRDIVTPEHAAELARLFPRGRLMILPGGHGEYLGEQLTTLPGSCYPQRTLPLVLQFLDEAGEKH</sequence>
<evidence type="ECO:0000313" key="3">
    <source>
        <dbReference type="Proteomes" id="UP000322165"/>
    </source>
</evidence>
<dbReference type="InterPro" id="IPR050471">
    <property type="entry name" value="AB_hydrolase"/>
</dbReference>
<dbReference type="Gene3D" id="3.40.50.1820">
    <property type="entry name" value="alpha/beta hydrolase"/>
    <property type="match status" value="1"/>
</dbReference>
<reference evidence="2 3" key="1">
    <citation type="submission" date="2019-09" db="EMBL/GenBank/DDBJ databases">
        <title>Arenimonas chukotkensis sp. nov., a bacterium isolated from Chukotka hot spring, Arctic region, Russia.</title>
        <authorList>
            <person name="Zayulina K.S."/>
            <person name="Prokofeva M.I."/>
            <person name="Elcheninov A.G."/>
            <person name="Novikov A."/>
            <person name="Kochetkova T.V."/>
            <person name="Kublanov I.V."/>
        </authorList>
    </citation>
    <scope>NUCLEOTIDE SEQUENCE [LARGE SCALE GENOMIC DNA]</scope>
    <source>
        <strain evidence="2 3">3729k</strain>
    </source>
</reference>
<keyword evidence="3" id="KW-1185">Reference proteome</keyword>
<dbReference type="PROSITE" id="PS51257">
    <property type="entry name" value="PROKAR_LIPOPROTEIN"/>
    <property type="match status" value="1"/>
</dbReference>
<comment type="caution">
    <text evidence="2">The sequence shown here is derived from an EMBL/GenBank/DDBJ whole genome shotgun (WGS) entry which is preliminary data.</text>
</comment>
<name>A0A5B2ZFQ6_9GAMM</name>
<dbReference type="Proteomes" id="UP000322165">
    <property type="component" value="Unassembled WGS sequence"/>
</dbReference>